<dbReference type="EMBL" id="CAXKWB010008244">
    <property type="protein sequence ID" value="CAL4090297.1"/>
    <property type="molecule type" value="Genomic_DNA"/>
</dbReference>
<feature type="domain" description="C2H2-type" evidence="3">
    <location>
        <begin position="132"/>
        <end position="153"/>
    </location>
</feature>
<feature type="signal peptide" evidence="2">
    <location>
        <begin position="1"/>
        <end position="21"/>
    </location>
</feature>
<evidence type="ECO:0000256" key="2">
    <source>
        <dbReference type="SAM" id="SignalP"/>
    </source>
</evidence>
<protein>
    <recommendedName>
        <fullName evidence="3">C2H2-type domain-containing protein</fullName>
    </recommendedName>
</protein>
<reference evidence="4 5" key="1">
    <citation type="submission" date="2024-05" db="EMBL/GenBank/DDBJ databases">
        <authorList>
            <person name="Wallberg A."/>
        </authorList>
    </citation>
    <scope>NUCLEOTIDE SEQUENCE [LARGE SCALE GENOMIC DNA]</scope>
</reference>
<feature type="chain" id="PRO_5043562048" description="C2H2-type domain-containing protein" evidence="2">
    <location>
        <begin position="22"/>
        <end position="184"/>
    </location>
</feature>
<dbReference type="AlphaFoldDB" id="A0AAV2QMV1"/>
<evidence type="ECO:0000313" key="5">
    <source>
        <dbReference type="Proteomes" id="UP001497623"/>
    </source>
</evidence>
<proteinExistence type="predicted"/>
<keyword evidence="5" id="KW-1185">Reference proteome</keyword>
<keyword evidence="1" id="KW-1133">Transmembrane helix</keyword>
<organism evidence="4 5">
    <name type="scientific">Meganyctiphanes norvegica</name>
    <name type="common">Northern krill</name>
    <name type="synonym">Thysanopoda norvegica</name>
    <dbReference type="NCBI Taxonomy" id="48144"/>
    <lineage>
        <taxon>Eukaryota</taxon>
        <taxon>Metazoa</taxon>
        <taxon>Ecdysozoa</taxon>
        <taxon>Arthropoda</taxon>
        <taxon>Crustacea</taxon>
        <taxon>Multicrustacea</taxon>
        <taxon>Malacostraca</taxon>
        <taxon>Eumalacostraca</taxon>
        <taxon>Eucarida</taxon>
        <taxon>Euphausiacea</taxon>
        <taxon>Euphausiidae</taxon>
        <taxon>Meganyctiphanes</taxon>
    </lineage>
</organism>
<dbReference type="PROSITE" id="PS00028">
    <property type="entry name" value="ZINC_FINGER_C2H2_1"/>
    <property type="match status" value="1"/>
</dbReference>
<feature type="transmembrane region" description="Helical" evidence="1">
    <location>
        <begin position="31"/>
        <end position="53"/>
    </location>
</feature>
<gene>
    <name evidence="4" type="ORF">MNOR_LOCUS13996</name>
</gene>
<evidence type="ECO:0000256" key="1">
    <source>
        <dbReference type="SAM" id="Phobius"/>
    </source>
</evidence>
<accession>A0AAV2QMV1</accession>
<keyword evidence="1" id="KW-0812">Transmembrane</keyword>
<comment type="caution">
    <text evidence="4">The sequence shown here is derived from an EMBL/GenBank/DDBJ whole genome shotgun (WGS) entry which is preliminary data.</text>
</comment>
<sequence length="184" mass="19680">MSVCWIMSLLVIIAVAPFAVAVVTLLQQGDALLAAALMVLFLMSVIAILMKLLKNTTEEQQENSTDQGLSTSLAAAESPPAYDIVIKSPPPYISYPGSTHSSVAHQGAPTSMYYCYCGSNDAAAAATSATPCKPCSALINMPYSIQLHQDTHHSDKTCCSDPFLPTYSEAVRIETYVRGENTIL</sequence>
<name>A0AAV2QMV1_MEGNR</name>
<evidence type="ECO:0000259" key="3">
    <source>
        <dbReference type="PROSITE" id="PS00028"/>
    </source>
</evidence>
<keyword evidence="2" id="KW-0732">Signal</keyword>
<keyword evidence="1" id="KW-0472">Membrane</keyword>
<dbReference type="InterPro" id="IPR013087">
    <property type="entry name" value="Znf_C2H2_type"/>
</dbReference>
<evidence type="ECO:0000313" key="4">
    <source>
        <dbReference type="EMBL" id="CAL4090297.1"/>
    </source>
</evidence>
<dbReference type="Proteomes" id="UP001497623">
    <property type="component" value="Unassembled WGS sequence"/>
</dbReference>